<gene>
    <name evidence="3" type="ORF">DBRI00130_LOCUS44540</name>
</gene>
<dbReference type="SUPFAM" id="SSF55729">
    <property type="entry name" value="Acyl-CoA N-acyltransferases (Nat)"/>
    <property type="match status" value="1"/>
</dbReference>
<evidence type="ECO:0000256" key="2">
    <source>
        <dbReference type="SAM" id="Phobius"/>
    </source>
</evidence>
<evidence type="ECO:0000313" key="3">
    <source>
        <dbReference type="EMBL" id="CAE4669928.1"/>
    </source>
</evidence>
<dbReference type="GO" id="GO:1990189">
    <property type="term" value="F:protein N-terminal-serine acetyltransferase activity"/>
    <property type="evidence" value="ECO:0007669"/>
    <property type="project" value="TreeGrafter"/>
</dbReference>
<dbReference type="Gene3D" id="3.40.630.30">
    <property type="match status" value="1"/>
</dbReference>
<feature type="transmembrane region" description="Helical" evidence="2">
    <location>
        <begin position="15"/>
        <end position="35"/>
    </location>
</feature>
<evidence type="ECO:0008006" key="4">
    <source>
        <dbReference type="Google" id="ProtNLM"/>
    </source>
</evidence>
<proteinExistence type="predicted"/>
<dbReference type="EMBL" id="HBNS01061757">
    <property type="protein sequence ID" value="CAE4669928.1"/>
    <property type="molecule type" value="Transcribed_RNA"/>
</dbReference>
<dbReference type="GO" id="GO:0008999">
    <property type="term" value="F:protein-N-terminal-alanine acetyltransferase activity"/>
    <property type="evidence" value="ECO:0007669"/>
    <property type="project" value="TreeGrafter"/>
</dbReference>
<sequence>MPNLVNPDESDWDKIMNALSSVIGIASFDDLLATFGLVDMPMAQRYGILFGCLTFTLTVTAVICLLIFGGSFKRIAEQANDADATIPDAITAREGRPLILERLVDARERMMKENYPEKDTVFCKDGKCTNLTKMLLNVSPAFDKIKEVSNLIDEDEKVKAKKKGSSPNPKVDPGAEKKKQEIRKYIPDGYEENYVGAYRKCQDKPGGKTLSGLPEARFEAYARAYAGCGNYTTLSYRRSYARLYEAQACTTNGTFEKFTELFLSRPQDLYGRTVRLEPLDATRHLDNLYEITSGQPYQEDKAYNPNEVWGFRDYGPFKTKEEMEKSPVFNIKKNEASFAIVEIITDRIIGVVMLTNDDPSNLNVELELPIVKPSTDGTVEQIEACFLLLDRLFAHGYRRVQLTIDTLDVYGKKLPGRIGFTQEGMVPKHMVVKESNRDSNIYGLLNSDWDKGARAFMYKKLHGEATQKADAANNAKEGEIDFQQSVLKEQKENKEAEEKNKK</sequence>
<dbReference type="PANTHER" id="PTHR43441:SF2">
    <property type="entry name" value="FAMILY ACETYLTRANSFERASE, PUTATIVE (AFU_ORTHOLOGUE AFUA_7G00850)-RELATED"/>
    <property type="match status" value="1"/>
</dbReference>
<dbReference type="AlphaFoldDB" id="A0A6S8ZZW4"/>
<feature type="region of interest" description="Disordered" evidence="1">
    <location>
        <begin position="157"/>
        <end position="179"/>
    </location>
</feature>
<dbReference type="InterPro" id="IPR051908">
    <property type="entry name" value="Ribosomal_N-acetyltransferase"/>
</dbReference>
<keyword evidence="2" id="KW-1133">Transmembrane helix</keyword>
<dbReference type="PANTHER" id="PTHR43441">
    <property type="entry name" value="RIBOSOMAL-PROTEIN-SERINE ACETYLTRANSFERASE"/>
    <property type="match status" value="1"/>
</dbReference>
<keyword evidence="2" id="KW-0812">Transmembrane</keyword>
<keyword evidence="2" id="KW-0472">Membrane</keyword>
<organism evidence="3">
    <name type="scientific">Ditylum brightwellii</name>
    <dbReference type="NCBI Taxonomy" id="49249"/>
    <lineage>
        <taxon>Eukaryota</taxon>
        <taxon>Sar</taxon>
        <taxon>Stramenopiles</taxon>
        <taxon>Ochrophyta</taxon>
        <taxon>Bacillariophyta</taxon>
        <taxon>Mediophyceae</taxon>
        <taxon>Lithodesmiophycidae</taxon>
        <taxon>Lithodesmiales</taxon>
        <taxon>Lithodesmiaceae</taxon>
        <taxon>Ditylum</taxon>
    </lineage>
</organism>
<evidence type="ECO:0000256" key="1">
    <source>
        <dbReference type="SAM" id="MobiDB-lite"/>
    </source>
</evidence>
<protein>
    <recommendedName>
        <fullName evidence="4">N-acetyltransferase domain-containing protein</fullName>
    </recommendedName>
</protein>
<name>A0A6S8ZZW4_9STRA</name>
<accession>A0A6S8ZZW4</accession>
<feature type="transmembrane region" description="Helical" evidence="2">
    <location>
        <begin position="47"/>
        <end position="68"/>
    </location>
</feature>
<dbReference type="InterPro" id="IPR016181">
    <property type="entry name" value="Acyl_CoA_acyltransferase"/>
</dbReference>
<reference evidence="3" key="1">
    <citation type="submission" date="2021-01" db="EMBL/GenBank/DDBJ databases">
        <authorList>
            <person name="Corre E."/>
            <person name="Pelletier E."/>
            <person name="Niang G."/>
            <person name="Scheremetjew M."/>
            <person name="Finn R."/>
            <person name="Kale V."/>
            <person name="Holt S."/>
            <person name="Cochrane G."/>
            <person name="Meng A."/>
            <person name="Brown T."/>
            <person name="Cohen L."/>
        </authorList>
    </citation>
    <scope>NUCLEOTIDE SEQUENCE</scope>
    <source>
        <strain evidence="3">GSO104</strain>
    </source>
</reference>